<dbReference type="AlphaFoldDB" id="A0A327QYU7"/>
<dbReference type="RefSeq" id="WP_111624545.1">
    <property type="nucleotide sequence ID" value="NZ_QLLN01000006.1"/>
</dbReference>
<dbReference type="Pfam" id="PF00027">
    <property type="entry name" value="cNMP_binding"/>
    <property type="match status" value="1"/>
</dbReference>
<protein>
    <submittedName>
        <fullName evidence="2">CRP-like cAMP-binding protein</fullName>
    </submittedName>
</protein>
<dbReference type="Proteomes" id="UP000249696">
    <property type="component" value="Unassembled WGS sequence"/>
</dbReference>
<dbReference type="CDD" id="cd00038">
    <property type="entry name" value="CAP_ED"/>
    <property type="match status" value="1"/>
</dbReference>
<gene>
    <name evidence="2" type="ORF">LV92_03156</name>
</gene>
<dbReference type="OrthoDB" id="758145at2"/>
<keyword evidence="3" id="KW-1185">Reference proteome</keyword>
<dbReference type="EMBL" id="QLLN01000006">
    <property type="protein sequence ID" value="RAJ08938.1"/>
    <property type="molecule type" value="Genomic_DNA"/>
</dbReference>
<dbReference type="Gene3D" id="2.60.120.10">
    <property type="entry name" value="Jelly Rolls"/>
    <property type="match status" value="1"/>
</dbReference>
<sequence length="187" mass="21972">MEKLKAYFIQAGFSEIDVEKITNVFHFKQFNKGDFFIKEGKITNQLAFIDEGSFQYYSLSKGEERTTYIALQNSFVASLLSYLREIPSRENIRALTKATLWIIDKKNVVKLQNEVPAFKEFYIGLIEWQICCIDKSKFDLLTLTADERYKKLMEEEPEILQQIPLQYIASMMGITQRHLSRLRKNIC</sequence>
<name>A0A327QYU7_9FLAO</name>
<organism evidence="2 3">
    <name type="scientific">Arenibacter echinorum</name>
    <dbReference type="NCBI Taxonomy" id="440515"/>
    <lineage>
        <taxon>Bacteria</taxon>
        <taxon>Pseudomonadati</taxon>
        <taxon>Bacteroidota</taxon>
        <taxon>Flavobacteriia</taxon>
        <taxon>Flavobacteriales</taxon>
        <taxon>Flavobacteriaceae</taxon>
        <taxon>Arenibacter</taxon>
    </lineage>
</organism>
<reference evidence="2 3" key="1">
    <citation type="submission" date="2018-06" db="EMBL/GenBank/DDBJ databases">
        <title>Genomic Encyclopedia of Archaeal and Bacterial Type Strains, Phase II (KMG-II): from individual species to whole genera.</title>
        <authorList>
            <person name="Goeker M."/>
        </authorList>
    </citation>
    <scope>NUCLEOTIDE SEQUENCE [LARGE SCALE GENOMIC DNA]</scope>
    <source>
        <strain evidence="2 3">DSM 23522</strain>
    </source>
</reference>
<dbReference type="InterPro" id="IPR018490">
    <property type="entry name" value="cNMP-bd_dom_sf"/>
</dbReference>
<comment type="caution">
    <text evidence="2">The sequence shown here is derived from an EMBL/GenBank/DDBJ whole genome shotgun (WGS) entry which is preliminary data.</text>
</comment>
<evidence type="ECO:0000313" key="2">
    <source>
        <dbReference type="EMBL" id="RAJ08938.1"/>
    </source>
</evidence>
<evidence type="ECO:0000259" key="1">
    <source>
        <dbReference type="PROSITE" id="PS50042"/>
    </source>
</evidence>
<feature type="domain" description="Cyclic nucleotide-binding" evidence="1">
    <location>
        <begin position="9"/>
        <end position="111"/>
    </location>
</feature>
<dbReference type="SUPFAM" id="SSF51206">
    <property type="entry name" value="cAMP-binding domain-like"/>
    <property type="match status" value="1"/>
</dbReference>
<accession>A0A327QYU7</accession>
<dbReference type="PROSITE" id="PS50042">
    <property type="entry name" value="CNMP_BINDING_3"/>
    <property type="match status" value="1"/>
</dbReference>
<dbReference type="InterPro" id="IPR000595">
    <property type="entry name" value="cNMP-bd_dom"/>
</dbReference>
<dbReference type="InterPro" id="IPR014710">
    <property type="entry name" value="RmlC-like_jellyroll"/>
</dbReference>
<evidence type="ECO:0000313" key="3">
    <source>
        <dbReference type="Proteomes" id="UP000249696"/>
    </source>
</evidence>
<proteinExistence type="predicted"/>